<reference evidence="1" key="1">
    <citation type="submission" date="2018-05" db="EMBL/GenBank/DDBJ databases">
        <authorList>
            <person name="Fogelqvist J."/>
        </authorList>
    </citation>
    <scope>NUCLEOTIDE SEQUENCE [LARGE SCALE GENOMIC DNA]</scope>
</reference>
<dbReference type="AlphaFoldDB" id="A0A3P3YWE7"/>
<dbReference type="AntiFam" id="ANF00275">
    <property type="entry name" value="Spurious translation from rRNA (DUF6467)"/>
</dbReference>
<organism evidence="1">
    <name type="scientific">Plasmodiophora brassicae</name>
    <name type="common">Clubroot disease agent</name>
    <dbReference type="NCBI Taxonomy" id="37360"/>
    <lineage>
        <taxon>Eukaryota</taxon>
        <taxon>Sar</taxon>
        <taxon>Rhizaria</taxon>
        <taxon>Endomyxa</taxon>
        <taxon>Phytomyxea</taxon>
        <taxon>Plasmodiophorida</taxon>
        <taxon>Plasmodiophoridae</taxon>
        <taxon>Plasmodiophora</taxon>
    </lineage>
</organism>
<evidence type="ECO:0000313" key="1">
    <source>
        <dbReference type="EMBL" id="SYZ47117.1"/>
    </source>
</evidence>
<proteinExistence type="predicted"/>
<name>A0A3P3YWE7_PLABS</name>
<accession>A0A3P3YWE7</accession>
<geneLocation type="mitochondrion" evidence="1"/>
<sequence>MRKVVVLSRRLLNANFLAKKFILIRIMKKNLGNWNILVPREKKSIEIPKVVVSDFGYRLIKLYREGKVKENPLGSEKKLNRICGKILGWIVVWSERLIKLGNSWFSAKSICVLSANTLIGNSPDYMIRIVLKELGKIVLWLRYKEHQSYLYRFIFWLVAEIGGSDCLIKSMRTLLNCKMMYRVWHLPINGGCNSDGPFGHNDPVILRGKVIAQRIKGTLGITGLWPSRVLIGGVVWHLDVECNSLIIISWSWRRFQGFGCSPIKVEHELGLERRETVWSLSVIYVLKLKKFVSSTRGSIWIGRW</sequence>
<dbReference type="EMBL" id="LS992577">
    <property type="protein sequence ID" value="SYZ47117.1"/>
    <property type="molecule type" value="Genomic_DNA"/>
</dbReference>
<keyword evidence="1" id="KW-0496">Mitochondrion</keyword>
<gene>
    <name evidence="1" type="ORF">PLBR_LOCUS4</name>
</gene>
<protein>
    <submittedName>
        <fullName evidence="1">57b3a8f0-aecc-469d-a7ee-1034d32b305b</fullName>
    </submittedName>
</protein>